<dbReference type="OrthoDB" id="9795666at2"/>
<dbReference type="InterPro" id="IPR014284">
    <property type="entry name" value="RNA_pol_sigma-70_dom"/>
</dbReference>
<dbReference type="InterPro" id="IPR013249">
    <property type="entry name" value="RNA_pol_sigma70_r4_t2"/>
</dbReference>
<evidence type="ECO:0000259" key="6">
    <source>
        <dbReference type="Pfam" id="PF04542"/>
    </source>
</evidence>
<evidence type="ECO:0000256" key="2">
    <source>
        <dbReference type="ARBA" id="ARBA00023015"/>
    </source>
</evidence>
<dbReference type="GO" id="GO:0016987">
    <property type="term" value="F:sigma factor activity"/>
    <property type="evidence" value="ECO:0007669"/>
    <property type="project" value="UniProtKB-KW"/>
</dbReference>
<dbReference type="Pfam" id="PF08281">
    <property type="entry name" value="Sigma70_r4_2"/>
    <property type="match status" value="1"/>
</dbReference>
<dbReference type="PANTHER" id="PTHR43133">
    <property type="entry name" value="RNA POLYMERASE ECF-TYPE SIGMA FACTO"/>
    <property type="match status" value="1"/>
</dbReference>
<evidence type="ECO:0000313" key="8">
    <source>
        <dbReference type="EMBL" id="RIW18686.1"/>
    </source>
</evidence>
<dbReference type="RefSeq" id="WP_119476164.1">
    <property type="nucleotide sequence ID" value="NZ_QXML01000001.1"/>
</dbReference>
<dbReference type="PANTHER" id="PTHR43133:SF8">
    <property type="entry name" value="RNA POLYMERASE SIGMA FACTOR HI_1459-RELATED"/>
    <property type="match status" value="1"/>
</dbReference>
<keyword evidence="3" id="KW-0731">Sigma factor</keyword>
<keyword evidence="2" id="KW-0805">Transcription regulation</keyword>
<gene>
    <name evidence="8" type="ORF">D0X99_03105</name>
</gene>
<dbReference type="InterPro" id="IPR013325">
    <property type="entry name" value="RNA_pol_sigma_r2"/>
</dbReference>
<evidence type="ECO:0000256" key="5">
    <source>
        <dbReference type="ARBA" id="ARBA00023163"/>
    </source>
</evidence>
<dbReference type="AlphaFoldDB" id="A0A418PX97"/>
<evidence type="ECO:0000256" key="3">
    <source>
        <dbReference type="ARBA" id="ARBA00023082"/>
    </source>
</evidence>
<comment type="caution">
    <text evidence="8">The sequence shown here is derived from an EMBL/GenBank/DDBJ whole genome shotgun (WGS) entry which is preliminary data.</text>
</comment>
<sequence>MNRSQLETFLRQYHREAFLWARQCCGFDGELAKDVIQQVYLKVLEGKARLKTEEHPKTWLFSVVRFTALDELRGKGKWVAVEIEEDMVWESEPTEMESHEDLIRRLPKMQQEVLLMVFYHDMTLEETAKVLQLHIGTIRTHYDRGKKKLKEWIELRRSVEVTKTSKDSK</sequence>
<dbReference type="CDD" id="cd06171">
    <property type="entry name" value="Sigma70_r4"/>
    <property type="match status" value="1"/>
</dbReference>
<accession>A0A418PX97</accession>
<evidence type="ECO:0000256" key="1">
    <source>
        <dbReference type="ARBA" id="ARBA00010641"/>
    </source>
</evidence>
<dbReference type="SUPFAM" id="SSF88946">
    <property type="entry name" value="Sigma2 domain of RNA polymerase sigma factors"/>
    <property type="match status" value="1"/>
</dbReference>
<evidence type="ECO:0000313" key="9">
    <source>
        <dbReference type="Proteomes" id="UP000283522"/>
    </source>
</evidence>
<evidence type="ECO:0000259" key="7">
    <source>
        <dbReference type="Pfam" id="PF08281"/>
    </source>
</evidence>
<dbReference type="Proteomes" id="UP000283522">
    <property type="component" value="Unassembled WGS sequence"/>
</dbReference>
<dbReference type="EMBL" id="QXML01000001">
    <property type="protein sequence ID" value="RIW18686.1"/>
    <property type="molecule type" value="Genomic_DNA"/>
</dbReference>
<proteinExistence type="inferred from homology"/>
<protein>
    <submittedName>
        <fullName evidence="8">Sigma-70 family RNA polymerase sigma factor</fullName>
    </submittedName>
</protein>
<dbReference type="Gene3D" id="1.10.1740.10">
    <property type="match status" value="1"/>
</dbReference>
<organism evidence="8 9">
    <name type="scientific">Algoriphagus lacus</name>
    <dbReference type="NCBI Taxonomy" id="2056311"/>
    <lineage>
        <taxon>Bacteria</taxon>
        <taxon>Pseudomonadati</taxon>
        <taxon>Bacteroidota</taxon>
        <taxon>Cytophagia</taxon>
        <taxon>Cytophagales</taxon>
        <taxon>Cyclobacteriaceae</taxon>
        <taxon>Algoriphagus</taxon>
    </lineage>
</organism>
<dbReference type="InterPro" id="IPR039425">
    <property type="entry name" value="RNA_pol_sigma-70-like"/>
</dbReference>
<comment type="similarity">
    <text evidence="1">Belongs to the sigma-70 factor family. ECF subfamily.</text>
</comment>
<reference evidence="8 9" key="1">
    <citation type="submission" date="2018-09" db="EMBL/GenBank/DDBJ databases">
        <authorList>
            <person name="Wang X."/>
            <person name="Du Z."/>
        </authorList>
    </citation>
    <scope>NUCLEOTIDE SEQUENCE [LARGE SCALE GENOMIC DNA]</scope>
    <source>
        <strain evidence="8 9">N3</strain>
    </source>
</reference>
<evidence type="ECO:0000256" key="4">
    <source>
        <dbReference type="ARBA" id="ARBA00023125"/>
    </source>
</evidence>
<dbReference type="Gene3D" id="1.10.10.10">
    <property type="entry name" value="Winged helix-like DNA-binding domain superfamily/Winged helix DNA-binding domain"/>
    <property type="match status" value="1"/>
</dbReference>
<dbReference type="InterPro" id="IPR007627">
    <property type="entry name" value="RNA_pol_sigma70_r2"/>
</dbReference>
<keyword evidence="9" id="KW-1185">Reference proteome</keyword>
<keyword evidence="5" id="KW-0804">Transcription</keyword>
<feature type="domain" description="RNA polymerase sigma factor 70 region 4 type 2" evidence="7">
    <location>
        <begin position="101"/>
        <end position="149"/>
    </location>
</feature>
<keyword evidence="4" id="KW-0238">DNA-binding</keyword>
<dbReference type="SUPFAM" id="SSF88659">
    <property type="entry name" value="Sigma3 and sigma4 domains of RNA polymerase sigma factors"/>
    <property type="match status" value="1"/>
</dbReference>
<dbReference type="NCBIfam" id="TIGR02937">
    <property type="entry name" value="sigma70-ECF"/>
    <property type="match status" value="1"/>
</dbReference>
<dbReference type="GO" id="GO:0003677">
    <property type="term" value="F:DNA binding"/>
    <property type="evidence" value="ECO:0007669"/>
    <property type="project" value="UniProtKB-KW"/>
</dbReference>
<name>A0A418PX97_9BACT</name>
<dbReference type="Pfam" id="PF04542">
    <property type="entry name" value="Sigma70_r2"/>
    <property type="match status" value="1"/>
</dbReference>
<dbReference type="GO" id="GO:0006352">
    <property type="term" value="P:DNA-templated transcription initiation"/>
    <property type="evidence" value="ECO:0007669"/>
    <property type="project" value="InterPro"/>
</dbReference>
<dbReference type="InterPro" id="IPR036388">
    <property type="entry name" value="WH-like_DNA-bd_sf"/>
</dbReference>
<feature type="domain" description="RNA polymerase sigma-70 region 2" evidence="6">
    <location>
        <begin position="10"/>
        <end position="76"/>
    </location>
</feature>
<dbReference type="InterPro" id="IPR013324">
    <property type="entry name" value="RNA_pol_sigma_r3/r4-like"/>
</dbReference>